<dbReference type="Gene3D" id="3.90.1310.10">
    <property type="entry name" value="Penicillin-binding protein 2a (Domain 2)"/>
    <property type="match status" value="1"/>
</dbReference>
<evidence type="ECO:0000256" key="1">
    <source>
        <dbReference type="ARBA" id="ARBA00004370"/>
    </source>
</evidence>
<evidence type="ECO:0000313" key="8">
    <source>
        <dbReference type="Proteomes" id="UP000222564"/>
    </source>
</evidence>
<dbReference type="GO" id="GO:0005886">
    <property type="term" value="C:plasma membrane"/>
    <property type="evidence" value="ECO:0007669"/>
    <property type="project" value="TreeGrafter"/>
</dbReference>
<keyword evidence="4" id="KW-1133">Transmembrane helix</keyword>
<reference evidence="7 8" key="1">
    <citation type="submission" date="2013-09" db="EMBL/GenBank/DDBJ databases">
        <title>Biodegradation of hydrocarbons in the deep terrestrial subsurface : characterization of a microbial consortium composed of two Desulfotomaculum species originating from a deep geological formation.</title>
        <authorList>
            <person name="Aullo T."/>
            <person name="Berlendis S."/>
            <person name="Lascourreges J.-F."/>
            <person name="Dessort D."/>
            <person name="Saint-Laurent S."/>
            <person name="Schraauwers B."/>
            <person name="Mas J."/>
            <person name="Magot M."/>
            <person name="Ranchou-Peyruse A."/>
        </authorList>
    </citation>
    <scope>NUCLEOTIDE SEQUENCE [LARGE SCALE GENOMIC DNA]</scope>
    <source>
        <strain evidence="7 8">Bs107</strain>
    </source>
</reference>
<dbReference type="GO" id="GO:0071555">
    <property type="term" value="P:cell wall organization"/>
    <property type="evidence" value="ECO:0007669"/>
    <property type="project" value="TreeGrafter"/>
</dbReference>
<keyword evidence="4" id="KW-0812">Transmembrane</keyword>
<comment type="caution">
    <text evidence="7">The sequence shown here is derived from an EMBL/GenBank/DDBJ whole genome shotgun (WGS) entry which is preliminary data.</text>
</comment>
<dbReference type="GO" id="GO:0008658">
    <property type="term" value="F:penicillin binding"/>
    <property type="evidence" value="ECO:0007669"/>
    <property type="project" value="InterPro"/>
</dbReference>
<protein>
    <submittedName>
        <fullName evidence="7">Peptidoglycan glycosyltransferase</fullName>
    </submittedName>
</protein>
<keyword evidence="3 4" id="KW-0472">Membrane</keyword>
<organism evidence="7 8">
    <name type="scientific">Desulforamulus profundi</name>
    <dbReference type="NCBI Taxonomy" id="1383067"/>
    <lineage>
        <taxon>Bacteria</taxon>
        <taxon>Bacillati</taxon>
        <taxon>Bacillota</taxon>
        <taxon>Clostridia</taxon>
        <taxon>Eubacteriales</taxon>
        <taxon>Peptococcaceae</taxon>
        <taxon>Desulforamulus</taxon>
    </lineage>
</organism>
<feature type="domain" description="Penicillin-binding protein transpeptidase" evidence="5">
    <location>
        <begin position="259"/>
        <end position="559"/>
    </location>
</feature>
<dbReference type="InterPro" id="IPR001460">
    <property type="entry name" value="PCN-bd_Tpept"/>
</dbReference>
<dbReference type="InterPro" id="IPR012338">
    <property type="entry name" value="Beta-lactam/transpept-like"/>
</dbReference>
<evidence type="ECO:0000313" key="7">
    <source>
        <dbReference type="EMBL" id="PHJ39120.1"/>
    </source>
</evidence>
<dbReference type="RefSeq" id="WP_099082437.1">
    <property type="nucleotide sequence ID" value="NZ_AWQQ01000034.1"/>
</dbReference>
<feature type="domain" description="Penicillin-binding protein dimerisation" evidence="6">
    <location>
        <begin position="55"/>
        <end position="199"/>
    </location>
</feature>
<dbReference type="OrthoDB" id="9804124at2"/>
<dbReference type="PANTHER" id="PTHR30627">
    <property type="entry name" value="PEPTIDOGLYCAN D,D-TRANSPEPTIDASE"/>
    <property type="match status" value="1"/>
</dbReference>
<evidence type="ECO:0000259" key="5">
    <source>
        <dbReference type="Pfam" id="PF00905"/>
    </source>
</evidence>
<dbReference type="Gene3D" id="3.40.710.10">
    <property type="entry name" value="DD-peptidase/beta-lactamase superfamily"/>
    <property type="match status" value="1"/>
</dbReference>
<evidence type="ECO:0000256" key="2">
    <source>
        <dbReference type="ARBA" id="ARBA00007171"/>
    </source>
</evidence>
<dbReference type="InterPro" id="IPR050515">
    <property type="entry name" value="Beta-lactam/transpept"/>
</dbReference>
<evidence type="ECO:0000256" key="3">
    <source>
        <dbReference type="ARBA" id="ARBA00023136"/>
    </source>
</evidence>
<dbReference type="SUPFAM" id="SSF56519">
    <property type="entry name" value="Penicillin binding protein dimerisation domain"/>
    <property type="match status" value="1"/>
</dbReference>
<dbReference type="EMBL" id="AWQQ01000034">
    <property type="protein sequence ID" value="PHJ39120.1"/>
    <property type="molecule type" value="Genomic_DNA"/>
</dbReference>
<evidence type="ECO:0000259" key="6">
    <source>
        <dbReference type="Pfam" id="PF03717"/>
    </source>
</evidence>
<name>A0A2C6LKL1_9FIRM</name>
<comment type="similarity">
    <text evidence="2">Belongs to the transpeptidase family.</text>
</comment>
<keyword evidence="8" id="KW-1185">Reference proteome</keyword>
<dbReference type="Pfam" id="PF00905">
    <property type="entry name" value="Transpeptidase"/>
    <property type="match status" value="1"/>
</dbReference>
<gene>
    <name evidence="7" type="ORF">P378_05280</name>
</gene>
<accession>A0A2C6LKL1</accession>
<proteinExistence type="inferred from homology"/>
<dbReference type="Pfam" id="PF03717">
    <property type="entry name" value="PBP_dimer"/>
    <property type="match status" value="1"/>
</dbReference>
<feature type="transmembrane region" description="Helical" evidence="4">
    <location>
        <begin position="12"/>
        <end position="33"/>
    </location>
</feature>
<dbReference type="AlphaFoldDB" id="A0A2C6LKL1"/>
<dbReference type="InterPro" id="IPR036138">
    <property type="entry name" value="PBP_dimer_sf"/>
</dbReference>
<keyword evidence="7" id="KW-0808">Transferase</keyword>
<dbReference type="SUPFAM" id="SSF56601">
    <property type="entry name" value="beta-lactamase/transpeptidase-like"/>
    <property type="match status" value="1"/>
</dbReference>
<dbReference type="Proteomes" id="UP000222564">
    <property type="component" value="Unassembled WGS sequence"/>
</dbReference>
<evidence type="ECO:0000256" key="4">
    <source>
        <dbReference type="SAM" id="Phobius"/>
    </source>
</evidence>
<dbReference type="InterPro" id="IPR005311">
    <property type="entry name" value="PBP_dimer"/>
</dbReference>
<comment type="subcellular location">
    <subcellularLocation>
        <location evidence="1">Membrane</location>
    </subcellularLocation>
</comment>
<dbReference type="GO" id="GO:0016740">
    <property type="term" value="F:transferase activity"/>
    <property type="evidence" value="ECO:0007669"/>
    <property type="project" value="UniProtKB-KW"/>
</dbReference>
<sequence length="566" mass="62233">MTIFQQKRLVKTFYLILFLFIPLIVHLGFIQLVHGNEYKQKALEQRSLKVALEDVPRGGIFDRSGERPLTMGNREPRVVIFPEIILDKEKAVEKLSLILGRKPEELARYFEGRAGFLPFTLDYRQARQIKETGIPGLMVEEIYFRYGPAPLAAHVVGHLGPISDQAKLERFNNLGGKRYQLTDLVGKSGLEYFYEGQLKAGEPNNSARAYVDVYRNLIAGLGIQIENDRETGRLDVVTTIDADIQQRVEKVMDERVQRGAVVVMDARNGDLLAMASRPNFNPANIALSLPGDKDTFLDHCTALYQPGSIFKVVVAAAALEEGLVKPSDTFVCLGEKDHLISCWHKSGHGPITFEEAFAQSCNPVFAELALKLGAEKLIVYASAFGLESQTIIGYPVPGDKRQDMGLIGQPYNLVNSSIGQGPVLTTPVQLTAMMNAVVNDGVYIQPRLVKGLRDEKGRFKSHFPMGSSQKVISCETARELKRLLNLVTSRGVGKEAAVPDYGSAGKTGSAELAGGSEKVNAWFCGFAPSERPRYIVTVLVEEGISGGATAAPVFREIMEGILLPLH</sequence>